<feature type="region of interest" description="Disordered" evidence="1">
    <location>
        <begin position="190"/>
        <end position="223"/>
    </location>
</feature>
<feature type="region of interest" description="Disordered" evidence="1">
    <location>
        <begin position="129"/>
        <end position="150"/>
    </location>
</feature>
<keyword evidence="4" id="KW-1185">Reference proteome</keyword>
<reference evidence="3 4" key="1">
    <citation type="journal article" date="2020" name="Phytopathology">
        <title>A high-quality genome resource of Botrytis fragariae, a new and rapidly spreading fungal pathogen causing strawberry gray mold in the U.S.A.</title>
        <authorList>
            <person name="Wu Y."/>
            <person name="Saski C.A."/>
            <person name="Schnabel G."/>
            <person name="Xiao S."/>
            <person name="Hu M."/>
        </authorList>
    </citation>
    <scope>NUCLEOTIDE SEQUENCE [LARGE SCALE GENOMIC DNA]</scope>
    <source>
        <strain evidence="3 4">BVB16</strain>
    </source>
</reference>
<feature type="compositionally biased region" description="Polar residues" evidence="1">
    <location>
        <begin position="482"/>
        <end position="493"/>
    </location>
</feature>
<dbReference type="GeneID" id="59260486"/>
<feature type="compositionally biased region" description="Polar residues" evidence="1">
    <location>
        <begin position="463"/>
        <end position="473"/>
    </location>
</feature>
<feature type="compositionally biased region" description="Gly residues" evidence="1">
    <location>
        <begin position="368"/>
        <end position="381"/>
    </location>
</feature>
<feature type="region of interest" description="Disordered" evidence="1">
    <location>
        <begin position="452"/>
        <end position="567"/>
    </location>
</feature>
<organism evidence="3 4">
    <name type="scientific">Botrytis fragariae</name>
    <dbReference type="NCBI Taxonomy" id="1964551"/>
    <lineage>
        <taxon>Eukaryota</taxon>
        <taxon>Fungi</taxon>
        <taxon>Dikarya</taxon>
        <taxon>Ascomycota</taxon>
        <taxon>Pezizomycotina</taxon>
        <taxon>Leotiomycetes</taxon>
        <taxon>Helotiales</taxon>
        <taxon>Sclerotiniaceae</taxon>
        <taxon>Botrytis</taxon>
    </lineage>
</organism>
<accession>A0A8H6B4F8</accession>
<evidence type="ECO:0000256" key="2">
    <source>
        <dbReference type="SAM" id="Phobius"/>
    </source>
</evidence>
<dbReference type="AlphaFoldDB" id="A0A8H6B4F8"/>
<dbReference type="Proteomes" id="UP000531561">
    <property type="component" value="Unassembled WGS sequence"/>
</dbReference>
<protein>
    <submittedName>
        <fullName evidence="3">Uncharacterized protein</fullName>
    </submittedName>
</protein>
<keyword evidence="2" id="KW-1133">Transmembrane helix</keyword>
<keyword evidence="2" id="KW-0812">Transmembrane</keyword>
<feature type="region of interest" description="Disordered" evidence="1">
    <location>
        <begin position="366"/>
        <end position="401"/>
    </location>
</feature>
<gene>
    <name evidence="3" type="ORF">Bfra_006422</name>
</gene>
<proteinExistence type="predicted"/>
<feature type="region of interest" description="Disordered" evidence="1">
    <location>
        <begin position="263"/>
        <end position="320"/>
    </location>
</feature>
<name>A0A8H6B4F8_9HELO</name>
<evidence type="ECO:0000313" key="3">
    <source>
        <dbReference type="EMBL" id="KAF5879216.1"/>
    </source>
</evidence>
<evidence type="ECO:0000256" key="1">
    <source>
        <dbReference type="SAM" id="MobiDB-lite"/>
    </source>
</evidence>
<dbReference type="RefSeq" id="XP_037198160.1">
    <property type="nucleotide sequence ID" value="XM_037336794.1"/>
</dbReference>
<feature type="compositionally biased region" description="Gly residues" evidence="1">
    <location>
        <begin position="283"/>
        <end position="298"/>
    </location>
</feature>
<keyword evidence="2" id="KW-0472">Membrane</keyword>
<feature type="compositionally biased region" description="Low complexity" evidence="1">
    <location>
        <begin position="263"/>
        <end position="282"/>
    </location>
</feature>
<dbReference type="EMBL" id="JABFCT010000001">
    <property type="protein sequence ID" value="KAF5879216.1"/>
    <property type="molecule type" value="Genomic_DNA"/>
</dbReference>
<evidence type="ECO:0000313" key="4">
    <source>
        <dbReference type="Proteomes" id="UP000531561"/>
    </source>
</evidence>
<comment type="caution">
    <text evidence="3">The sequence shown here is derived from an EMBL/GenBank/DDBJ whole genome shotgun (WGS) entry which is preliminary data.</text>
</comment>
<feature type="transmembrane region" description="Helical" evidence="2">
    <location>
        <begin position="325"/>
        <end position="347"/>
    </location>
</feature>
<sequence length="567" mass="57071">MNDAEPSLFLARHEHAYGQSHHNHLKQHQKFHNKRQTTAIETATAEASAITEVYQTISVVQQVDVDSDGSTLAVQTLPASDYSSLNIQPAATTTPSTSSSTSADITSTLSTDLGAQATSSGQVVLSLPSSTDVTSTSTPSTSFSTFTPNSNSTTLISSSIPNSTPVSVSVSISISGTFSSSTTLFSNATASPSISSSSSTSSTTSTSSTSSTSPTTNTTAIPFAGSTSTSSFETFASTITSSFLSSSPFLSSAASSTSSISDSNTFSSSSSPSQTDSTSSGVYVGGGTGTGSASGGSGATNTAVAGSGSSGNGTDNTSTPSTSTIVGGVVGGVAGLAAILFLLMFVLRWKKKNGGMLSLGSVPPSAVAGGGSSGGAGGNGGSDSANQARGFSNQAPRSMTERRSLAMAVPAALASLSKNKRSSQNTATNTISSAGSERGFYRVSGKKLPSVLQHGGDGYAEPNPNTLSGSSFYPSGVPPIPNSNTLSGTSFYRDSQGFYGGQPSPPLEPPNRDSGVPVMRPSPARTPVTEHGPFAEPPVATPPRPDLLGRSHPSQDGSHPSRFTEEV</sequence>
<feature type="compositionally biased region" description="Pro residues" evidence="1">
    <location>
        <begin position="535"/>
        <end position="545"/>
    </location>
</feature>
<feature type="compositionally biased region" description="Polar residues" evidence="1">
    <location>
        <begin position="387"/>
        <end position="397"/>
    </location>
</feature>
<dbReference type="OrthoDB" id="5421784at2759"/>
<feature type="compositionally biased region" description="Low complexity" evidence="1">
    <location>
        <begin position="299"/>
        <end position="320"/>
    </location>
</feature>